<proteinExistence type="predicted"/>
<organism evidence="2 3">
    <name type="scientific">Diplocarpon rosae</name>
    <dbReference type="NCBI Taxonomy" id="946125"/>
    <lineage>
        <taxon>Eukaryota</taxon>
        <taxon>Fungi</taxon>
        <taxon>Dikarya</taxon>
        <taxon>Ascomycota</taxon>
        <taxon>Pezizomycotina</taxon>
        <taxon>Leotiomycetes</taxon>
        <taxon>Helotiales</taxon>
        <taxon>Drepanopezizaceae</taxon>
        <taxon>Diplocarpon</taxon>
    </lineage>
</organism>
<name>A0AAD9WDR7_9HELO</name>
<keyword evidence="1" id="KW-0732">Signal</keyword>
<dbReference type="Proteomes" id="UP001285354">
    <property type="component" value="Unassembled WGS sequence"/>
</dbReference>
<evidence type="ECO:0000313" key="3">
    <source>
        <dbReference type="Proteomes" id="UP001285354"/>
    </source>
</evidence>
<dbReference type="EMBL" id="JAUBYV010000008">
    <property type="protein sequence ID" value="KAK2625189.1"/>
    <property type="molecule type" value="Genomic_DNA"/>
</dbReference>
<evidence type="ECO:0000313" key="2">
    <source>
        <dbReference type="EMBL" id="KAK2625189.1"/>
    </source>
</evidence>
<feature type="chain" id="PRO_5042165183" description="GPI anchored serine-threonine rich protein" evidence="1">
    <location>
        <begin position="19"/>
        <end position="168"/>
    </location>
</feature>
<feature type="signal peptide" evidence="1">
    <location>
        <begin position="1"/>
        <end position="18"/>
    </location>
</feature>
<reference evidence="2" key="1">
    <citation type="submission" date="2023-06" db="EMBL/GenBank/DDBJ databases">
        <title>Draft genome of Marssonina rosae.</title>
        <authorList>
            <person name="Cheng Q."/>
        </authorList>
    </citation>
    <scope>NUCLEOTIDE SEQUENCE</scope>
    <source>
        <strain evidence="2">R4</strain>
    </source>
</reference>
<dbReference type="AlphaFoldDB" id="A0AAD9WDR7"/>
<gene>
    <name evidence="2" type="ORF">QTJ16_005558</name>
</gene>
<accession>A0AAD9WDR7</accession>
<keyword evidence="3" id="KW-1185">Reference proteome</keyword>
<evidence type="ECO:0008006" key="4">
    <source>
        <dbReference type="Google" id="ProtNLM"/>
    </source>
</evidence>
<protein>
    <recommendedName>
        <fullName evidence="4">GPI anchored serine-threonine rich protein</fullName>
    </recommendedName>
</protein>
<evidence type="ECO:0000256" key="1">
    <source>
        <dbReference type="SAM" id="SignalP"/>
    </source>
</evidence>
<comment type="caution">
    <text evidence="2">The sequence shown here is derived from an EMBL/GenBank/DDBJ whole genome shotgun (WGS) entry which is preliminary data.</text>
</comment>
<sequence length="168" mass="16317">MLQLPLLPVALLASLAAAQTTTFSAPAAAATTSACGAQPVLEQCLGSTELIAAACAATDYNCLCQKWTDVVVCFNVCPDDTRLAGLQNTKDSYCAYATTVTAAPTTASATGTPTVTAAGSTRSVASGSRSATASAAAGTATGESGAGRVVLGAGGVLMGVAGFAGVFL</sequence>